<feature type="coiled-coil region" evidence="1">
    <location>
        <begin position="552"/>
        <end position="592"/>
    </location>
</feature>
<dbReference type="AlphaFoldDB" id="A0A2G5T6V7"/>
<dbReference type="Pfam" id="PF05218">
    <property type="entry name" value="DUF713"/>
    <property type="match status" value="2"/>
</dbReference>
<gene>
    <name evidence="3" type="primary">Cnig_chr_V.g16803</name>
    <name evidence="3" type="ORF">B9Z55_016803</name>
</gene>
<keyword evidence="1" id="KW-0175">Coiled coil</keyword>
<feature type="region of interest" description="Disordered" evidence="2">
    <location>
        <begin position="404"/>
        <end position="444"/>
    </location>
</feature>
<name>A0A2G5T6V7_9PELO</name>
<accession>A0A2G5T6V7</accession>
<dbReference type="Proteomes" id="UP000230233">
    <property type="component" value="Chromosome V"/>
</dbReference>
<feature type="region of interest" description="Disordered" evidence="2">
    <location>
        <begin position="185"/>
        <end position="272"/>
    </location>
</feature>
<evidence type="ECO:0000313" key="3">
    <source>
        <dbReference type="EMBL" id="PIC22919.1"/>
    </source>
</evidence>
<feature type="compositionally biased region" description="Polar residues" evidence="2">
    <location>
        <begin position="240"/>
        <end position="265"/>
    </location>
</feature>
<sequence>MVVYLDLTEKTIDCFNECAKKGNYNKFVEENQKFIRTLSENLKKVEFPFEETLADRVSQNCKFYFDYLTRWNPKDPRGVVPGTTLLERYTPCFVGDLKHAISTKNWNQFYSDYYATADFMIKTARNQGVLDFQIEKGSGLFESFRERDLVVASMQHSTNDRICAQQNTPLETKNSKEMILNMVPNPESQQSGTKLDSYHSGNHRKTIIPIEDTRADTPKHDSTRGNLVPSQREQLENRHTVTPVTHTMNSDHSTNGSHGSKSSESYGRWDSSPGIRLIDVPISEQPSNDQRTTITTYENLDPLPYTSLRDVYKNASLRSAPHDQTVDDRTRMNQISQPHAQVPRQDVIKHIPQERRLTSTRVQDSEHTIIPSEYKPGFSADDAVQNREFHETRKVLSAYKDRSLNSAPHNQPVHDTTTTNRATRIHRNAHKPPEDVPKQNPHERYSRQSTFNTLGEDSQHTITTSEYKPGFSADDALRAMEPGMTFNGTLESLSPTYNPNQAISDYREDMNLATLIPQTTSPIYESLNNSSSSREMSLCRDSPMFDNTSFDMELAKQNLRNAQELEAKREERKKKQKEFDEELKTLKEESKQRFQMLLKCIMMRRRFEEQEQHWMDWIAGCRHSIGSFLNRWYDFYDDVEKSHKGFRRPEIVDHDELQRDTGHFLNSIMVTFNVMECDFEHMERIGRAHPDTMFVKVLMHASQLKKGAYPGTPTADGSENELFQKVLHEQNVKNAKQLEIVKAERKRKQERFEAELRKMKEESRKRIEVLLKCIMARHRFEEQEQNWKDWILGCRQNIVQLLRRWADFAEEHEDWRRIEKIEHQEFLRELSYLSGCVMITYNAMQYDFEYLEEIEEKFPAASFVKVLKKCIADCGQLLLDIYSSIQNLKVEKSNLESLRKKFEKLRPDLIFSTSQLRRICMESDFEKDYENIKFPSIPQTTPHEL</sequence>
<dbReference type="EMBL" id="PDUG01000005">
    <property type="protein sequence ID" value="PIC22919.1"/>
    <property type="molecule type" value="Genomic_DNA"/>
</dbReference>
<feature type="coiled-coil region" evidence="1">
    <location>
        <begin position="738"/>
        <end position="765"/>
    </location>
</feature>
<dbReference type="OrthoDB" id="5889702at2759"/>
<feature type="region of interest" description="Disordered" evidence="2">
    <location>
        <begin position="450"/>
        <end position="469"/>
    </location>
</feature>
<feature type="compositionally biased region" description="Basic and acidic residues" evidence="2">
    <location>
        <begin position="431"/>
        <end position="444"/>
    </location>
</feature>
<organism evidence="3 4">
    <name type="scientific">Caenorhabditis nigoni</name>
    <dbReference type="NCBI Taxonomy" id="1611254"/>
    <lineage>
        <taxon>Eukaryota</taxon>
        <taxon>Metazoa</taxon>
        <taxon>Ecdysozoa</taxon>
        <taxon>Nematoda</taxon>
        <taxon>Chromadorea</taxon>
        <taxon>Rhabditida</taxon>
        <taxon>Rhabditina</taxon>
        <taxon>Rhabditomorpha</taxon>
        <taxon>Rhabditoidea</taxon>
        <taxon>Rhabditidae</taxon>
        <taxon>Peloderinae</taxon>
        <taxon>Caenorhabditis</taxon>
    </lineage>
</organism>
<evidence type="ECO:0000313" key="4">
    <source>
        <dbReference type="Proteomes" id="UP000230233"/>
    </source>
</evidence>
<feature type="compositionally biased region" description="Basic and acidic residues" evidence="2">
    <location>
        <begin position="211"/>
        <end position="223"/>
    </location>
</feature>
<evidence type="ECO:0000256" key="1">
    <source>
        <dbReference type="SAM" id="Coils"/>
    </source>
</evidence>
<comment type="caution">
    <text evidence="3">The sequence shown here is derived from an EMBL/GenBank/DDBJ whole genome shotgun (WGS) entry which is preliminary data.</text>
</comment>
<reference evidence="4" key="1">
    <citation type="submission" date="2017-10" db="EMBL/GenBank/DDBJ databases">
        <title>Rapid genome shrinkage in a self-fertile nematode reveals novel sperm competition proteins.</title>
        <authorList>
            <person name="Yin D."/>
            <person name="Schwarz E.M."/>
            <person name="Thomas C.G."/>
            <person name="Felde R.L."/>
            <person name="Korf I.F."/>
            <person name="Cutter A.D."/>
            <person name="Schartner C.M."/>
            <person name="Ralston E.J."/>
            <person name="Meyer B.J."/>
            <person name="Haag E.S."/>
        </authorList>
    </citation>
    <scope>NUCLEOTIDE SEQUENCE [LARGE SCALE GENOMIC DNA]</scope>
    <source>
        <strain evidence="4">JU1422</strain>
    </source>
</reference>
<feature type="compositionally biased region" description="Polar residues" evidence="2">
    <location>
        <begin position="450"/>
        <end position="466"/>
    </location>
</feature>
<keyword evidence="4" id="KW-1185">Reference proteome</keyword>
<protein>
    <submittedName>
        <fullName evidence="3">Uncharacterized protein</fullName>
    </submittedName>
</protein>
<proteinExistence type="predicted"/>
<dbReference type="PANTHER" id="PTHR21566">
    <property type="entry name" value="CILIA- AND FLAGELLA-ASSOCIATED PROTEIN 251-LIKE-RELATED-RELATED"/>
    <property type="match status" value="1"/>
</dbReference>
<feature type="compositionally biased region" description="Polar residues" evidence="2">
    <location>
        <begin position="404"/>
        <end position="422"/>
    </location>
</feature>
<dbReference type="PANTHER" id="PTHR21566:SF2">
    <property type="entry name" value="CILIA- AND FLAGELLA-ASSOCIATED PROTEIN 251-LIKE-RELATED"/>
    <property type="match status" value="1"/>
</dbReference>
<evidence type="ECO:0000256" key="2">
    <source>
        <dbReference type="SAM" id="MobiDB-lite"/>
    </source>
</evidence>
<dbReference type="InterPro" id="IPR007883">
    <property type="entry name" value="DUF713"/>
</dbReference>